<dbReference type="Pfam" id="PF03330">
    <property type="entry name" value="DPBB_1"/>
    <property type="match status" value="1"/>
</dbReference>
<evidence type="ECO:0000313" key="7">
    <source>
        <dbReference type="EMBL" id="AKQ33684.1"/>
    </source>
</evidence>
<dbReference type="Pfam" id="PF05036">
    <property type="entry name" value="SPOR"/>
    <property type="match status" value="1"/>
</dbReference>
<keyword evidence="4 7" id="KW-0449">Lipoprotein</keyword>
<evidence type="ECO:0000256" key="4">
    <source>
        <dbReference type="HAMAP-Rule" id="MF_02071"/>
    </source>
</evidence>
<dbReference type="SUPFAM" id="SSF110997">
    <property type="entry name" value="Sporulation related repeat"/>
    <property type="match status" value="1"/>
</dbReference>
<keyword evidence="4" id="KW-0564">Palmitate</keyword>
<reference evidence="7 8" key="1">
    <citation type="journal article" date="2015" name="Genome Biol. Evol.">
        <title>Distinctive Genome Reduction Rates Revealed by Genomic Analyses of Two Coxiella-Like Endosymbionts in Ticks.</title>
        <authorList>
            <person name="Gottlieb Y."/>
            <person name="Lalzar I."/>
            <person name="Klasson L."/>
        </authorList>
    </citation>
    <scope>NUCLEOTIDE SEQUENCE [LARGE SCALE GENOMIC DNA]</scope>
    <source>
        <strain evidence="7 8">CRt</strain>
    </source>
</reference>
<dbReference type="EMBL" id="CP011126">
    <property type="protein sequence ID" value="AKQ33684.1"/>
    <property type="molecule type" value="Genomic_DNA"/>
</dbReference>
<dbReference type="InterPro" id="IPR012997">
    <property type="entry name" value="RplA"/>
</dbReference>
<feature type="domain" description="SPOR" evidence="6">
    <location>
        <begin position="194"/>
        <end position="274"/>
    </location>
</feature>
<evidence type="ECO:0000256" key="3">
    <source>
        <dbReference type="ARBA" id="ARBA00023316"/>
    </source>
</evidence>
<name>A0ABM5UUR3_9COXI</name>
<dbReference type="SUPFAM" id="SSF50685">
    <property type="entry name" value="Barwin-like endoglucanases"/>
    <property type="match status" value="1"/>
</dbReference>
<dbReference type="PANTHER" id="PTHR34183">
    <property type="entry name" value="ENDOLYTIC PEPTIDOGLYCAN TRANSGLYCOSYLASE RLPA"/>
    <property type="match status" value="1"/>
</dbReference>
<protein>
    <recommendedName>
        <fullName evidence="4">Endolytic peptidoglycan transglycosylase RlpA</fullName>
        <ecNumber evidence="4">4.2.2.-</ecNumber>
    </recommendedName>
</protein>
<dbReference type="InterPro" id="IPR036680">
    <property type="entry name" value="SPOR-like_sf"/>
</dbReference>
<dbReference type="InterPro" id="IPR009009">
    <property type="entry name" value="RlpA-like_DPBB"/>
</dbReference>
<dbReference type="Gene3D" id="3.30.70.1070">
    <property type="entry name" value="Sporulation related repeat"/>
    <property type="match status" value="1"/>
</dbReference>
<evidence type="ECO:0000256" key="1">
    <source>
        <dbReference type="ARBA" id="ARBA00022729"/>
    </source>
</evidence>
<dbReference type="EC" id="4.2.2.-" evidence="4"/>
<dbReference type="PROSITE" id="PS51724">
    <property type="entry name" value="SPOR"/>
    <property type="match status" value="1"/>
</dbReference>
<keyword evidence="4" id="KW-0472">Membrane</keyword>
<keyword evidence="3 4" id="KW-0961">Cell wall biogenesis/degradation</keyword>
<proteinExistence type="inferred from homology"/>
<dbReference type="InterPro" id="IPR007730">
    <property type="entry name" value="SPOR-like_dom"/>
</dbReference>
<comment type="function">
    <text evidence="4">Lytic transglycosylase with a strong preference for naked glycan strands that lack stem peptides.</text>
</comment>
<evidence type="ECO:0000259" key="6">
    <source>
        <dbReference type="PROSITE" id="PS51724"/>
    </source>
</evidence>
<dbReference type="RefSeq" id="WP_048875307.1">
    <property type="nucleotide sequence ID" value="NZ_CP011126.1"/>
</dbReference>
<comment type="similarity">
    <text evidence="4 5">Belongs to the RlpA family.</text>
</comment>
<comment type="subcellular location">
    <subcellularLocation>
        <location evidence="4">Cell membrane</location>
        <topology evidence="4">Lipid-anchor</topology>
    </subcellularLocation>
</comment>
<keyword evidence="2 4" id="KW-0456">Lyase</keyword>
<evidence type="ECO:0000313" key="8">
    <source>
        <dbReference type="Proteomes" id="UP000063965"/>
    </source>
</evidence>
<keyword evidence="8" id="KW-1185">Reference proteome</keyword>
<dbReference type="InterPro" id="IPR036908">
    <property type="entry name" value="RlpA-like_sf"/>
</dbReference>
<gene>
    <name evidence="4" type="primary">rlpA</name>
    <name evidence="7" type="ORF">CleRT_09830</name>
</gene>
<keyword evidence="4" id="KW-1003">Cell membrane</keyword>
<dbReference type="PROSITE" id="PS51257">
    <property type="entry name" value="PROKAR_LIPOPROTEIN"/>
    <property type="match status" value="1"/>
</dbReference>
<keyword evidence="1" id="KW-0732">Signal</keyword>
<dbReference type="NCBIfam" id="TIGR00413">
    <property type="entry name" value="rlpA"/>
    <property type="match status" value="1"/>
</dbReference>
<dbReference type="CDD" id="cd22268">
    <property type="entry name" value="DPBB_RlpA-like"/>
    <property type="match status" value="1"/>
</dbReference>
<dbReference type="PANTHER" id="PTHR34183:SF1">
    <property type="entry name" value="ENDOLYTIC PEPTIDOGLYCAN TRANSGLYCOSYLASE RLPA"/>
    <property type="match status" value="1"/>
</dbReference>
<organism evidence="7 8">
    <name type="scientific">Candidatus Coxiella mudrowiae</name>
    <dbReference type="NCBI Taxonomy" id="2054173"/>
    <lineage>
        <taxon>Bacteria</taxon>
        <taxon>Pseudomonadati</taxon>
        <taxon>Pseudomonadota</taxon>
        <taxon>Gammaproteobacteria</taxon>
        <taxon>Legionellales</taxon>
        <taxon>Coxiellaceae</taxon>
        <taxon>Coxiella</taxon>
    </lineage>
</organism>
<evidence type="ECO:0000256" key="5">
    <source>
        <dbReference type="RuleBase" id="RU003495"/>
    </source>
</evidence>
<sequence length="276" mass="30926">MKRFLFRSSITIFISVLFILFLGCASQIKDGPPRYYVDVSKIPNAKPKPLSRSKYGNPSSYVVNGKRYRVLKSTHGYVQHGIASWYGTKFHGQLTSTREPYNMLAMTGASPILPIPCFVQVTNLSNGRSVIVKINDRGPFASHRIIDLSYAAAKKLGYANKGTAFVEVKGIDVYHHIPTRSIMLAKSSTPISHSLHSSHLFLQLGAFRQATHAESLKRELSSYIRKPILILKTIYNQLPIYRVQIGPLTNISESDYLHKKLKKLGFGEAVTIISEE</sequence>
<accession>A0ABM5UUR3</accession>
<dbReference type="InterPro" id="IPR034718">
    <property type="entry name" value="RlpA"/>
</dbReference>
<dbReference type="HAMAP" id="MF_02071">
    <property type="entry name" value="RlpA"/>
    <property type="match status" value="1"/>
</dbReference>
<dbReference type="Proteomes" id="UP000063965">
    <property type="component" value="Chromosome"/>
</dbReference>
<dbReference type="Gene3D" id="2.40.40.10">
    <property type="entry name" value="RlpA-like domain"/>
    <property type="match status" value="1"/>
</dbReference>
<evidence type="ECO:0000256" key="2">
    <source>
        <dbReference type="ARBA" id="ARBA00023239"/>
    </source>
</evidence>